<dbReference type="Pfam" id="PF01783">
    <property type="entry name" value="Ribosomal_L32p"/>
    <property type="match status" value="1"/>
</dbReference>
<evidence type="ECO:0000256" key="9">
    <source>
        <dbReference type="ARBA" id="ARBA00045766"/>
    </source>
</evidence>
<gene>
    <name evidence="10" type="primary">RM32</name>
    <name evidence="10" type="ORF">TR167428</name>
</gene>
<evidence type="ECO:0000256" key="3">
    <source>
        <dbReference type="ARBA" id="ARBA00022946"/>
    </source>
</evidence>
<proteinExistence type="inferred from homology"/>
<name>A0A0X3QGE8_SCHSO</name>
<comment type="similarity">
    <text evidence="2">Belongs to the bacterial ribosomal protein bL32 family.</text>
</comment>
<accession>A0A0X3QGE8</accession>
<keyword evidence="5" id="KW-0496">Mitochondrion</keyword>
<evidence type="ECO:0000256" key="8">
    <source>
        <dbReference type="ARBA" id="ARBA00042577"/>
    </source>
</evidence>
<protein>
    <recommendedName>
        <fullName evidence="7">Large ribosomal subunit protein bL32m</fullName>
    </recommendedName>
    <alternativeName>
        <fullName evidence="8">39S ribosomal protein L32, mitochondrial</fullName>
    </alternativeName>
</protein>
<evidence type="ECO:0000256" key="2">
    <source>
        <dbReference type="ARBA" id="ARBA00008560"/>
    </source>
</evidence>
<comment type="function">
    <text evidence="9">Component of the mitochondrial large ribosomal subunit (mt-LSU). The mitochondrial ribosome (mitoribosome) is a large ribonucleoprotein complex responsible for the synthesis of proteins inside mitochondria.</text>
</comment>
<comment type="subcellular location">
    <subcellularLocation>
        <location evidence="1">Mitochondrion</location>
    </subcellularLocation>
</comment>
<evidence type="ECO:0000256" key="5">
    <source>
        <dbReference type="ARBA" id="ARBA00023128"/>
    </source>
</evidence>
<evidence type="ECO:0000256" key="6">
    <source>
        <dbReference type="ARBA" id="ARBA00023274"/>
    </source>
</evidence>
<dbReference type="SUPFAM" id="SSF57829">
    <property type="entry name" value="Zn-binding ribosomal proteins"/>
    <property type="match status" value="1"/>
</dbReference>
<dbReference type="InterPro" id="IPR011332">
    <property type="entry name" value="Ribosomal_zn-bd"/>
</dbReference>
<organism evidence="10">
    <name type="scientific">Schistocephalus solidus</name>
    <name type="common">Tapeworm</name>
    <dbReference type="NCBI Taxonomy" id="70667"/>
    <lineage>
        <taxon>Eukaryota</taxon>
        <taxon>Metazoa</taxon>
        <taxon>Spiralia</taxon>
        <taxon>Lophotrochozoa</taxon>
        <taxon>Platyhelminthes</taxon>
        <taxon>Cestoda</taxon>
        <taxon>Eucestoda</taxon>
        <taxon>Diphyllobothriidea</taxon>
        <taxon>Diphyllobothriidae</taxon>
        <taxon>Schistocephalus</taxon>
    </lineage>
</organism>
<dbReference type="InterPro" id="IPR051991">
    <property type="entry name" value="Mitoribosomal_protein_bL32"/>
</dbReference>
<evidence type="ECO:0000256" key="4">
    <source>
        <dbReference type="ARBA" id="ARBA00022980"/>
    </source>
</evidence>
<dbReference type="EMBL" id="GEEE01004399">
    <property type="protein sequence ID" value="JAP58826.1"/>
    <property type="molecule type" value="Transcribed_RNA"/>
</dbReference>
<evidence type="ECO:0000256" key="1">
    <source>
        <dbReference type="ARBA" id="ARBA00004173"/>
    </source>
</evidence>
<dbReference type="AlphaFoldDB" id="A0A0X3QGE8"/>
<dbReference type="PANTHER" id="PTHR21026">
    <property type="entry name" value="39S RIBOSOMAL PROTEIN L32, MITOCHONDRIAL"/>
    <property type="match status" value="1"/>
</dbReference>
<keyword evidence="6" id="KW-0687">Ribonucleoprotein</keyword>
<reference evidence="10" key="1">
    <citation type="submission" date="2016-01" db="EMBL/GenBank/DDBJ databases">
        <title>Reference transcriptome for the parasite Schistocephalus solidus: insights into the molecular evolution of parasitism.</title>
        <authorList>
            <person name="Hebert F.O."/>
            <person name="Grambauer S."/>
            <person name="Barber I."/>
            <person name="Landry C.R."/>
            <person name="Aubin-Horth N."/>
        </authorList>
    </citation>
    <scope>NUCLEOTIDE SEQUENCE</scope>
</reference>
<dbReference type="GO" id="GO:0005762">
    <property type="term" value="C:mitochondrial large ribosomal subunit"/>
    <property type="evidence" value="ECO:0007669"/>
    <property type="project" value="TreeGrafter"/>
</dbReference>
<sequence>MLFFRHPPLDFCVVHAEKALTSAPRDIFDRFILFAVPKKRHSIERRRYRKFLSFTMDKIKLRQDLVACQHCGTWHPRSSLCVQCYDEVRRETNALRDSLQVSNLAGLSHTQPTEFLYDHELPKRPNALHHYVDRKRPQWFSTELFGGKHEKDDS</sequence>
<keyword evidence="4 10" id="KW-0689">Ribosomal protein</keyword>
<dbReference type="GO" id="GO:0003735">
    <property type="term" value="F:structural constituent of ribosome"/>
    <property type="evidence" value="ECO:0007669"/>
    <property type="project" value="InterPro"/>
</dbReference>
<evidence type="ECO:0000313" key="10">
    <source>
        <dbReference type="EMBL" id="JAP58826.1"/>
    </source>
</evidence>
<dbReference type="InterPro" id="IPR002677">
    <property type="entry name" value="Ribosomal_bL32"/>
</dbReference>
<dbReference type="GO" id="GO:0006412">
    <property type="term" value="P:translation"/>
    <property type="evidence" value="ECO:0007669"/>
    <property type="project" value="InterPro"/>
</dbReference>
<dbReference type="PANTHER" id="PTHR21026:SF2">
    <property type="entry name" value="LARGE RIBOSOMAL SUBUNIT PROTEIN BL32M"/>
    <property type="match status" value="1"/>
</dbReference>
<keyword evidence="3" id="KW-0809">Transit peptide</keyword>
<evidence type="ECO:0000256" key="7">
    <source>
        <dbReference type="ARBA" id="ARBA00039935"/>
    </source>
</evidence>